<comment type="caution">
    <text evidence="2">The sequence shown here is derived from an EMBL/GenBank/DDBJ whole genome shotgun (WGS) entry which is preliminary data.</text>
</comment>
<gene>
    <name evidence="2" type="ORF">PENTCL1PPCAC_18228</name>
</gene>
<keyword evidence="3" id="KW-1185">Reference proteome</keyword>
<evidence type="ECO:0000256" key="1">
    <source>
        <dbReference type="SAM" id="MobiDB-lite"/>
    </source>
</evidence>
<dbReference type="Proteomes" id="UP001432027">
    <property type="component" value="Unassembled WGS sequence"/>
</dbReference>
<sequence length="617" mass="70912">MSRHSPSARGSTGDLKDDPALQYAGIVVQATDKEVYIYNAWLHRDTKKDVVKWDRRDSYDDLLTPGDWVMMVWRRNRVTRVTRNPESPMEVRRCRRTGDVLLLTGLSMREADPGKHEKQLWSEEFHSVGIHNALTKDMTVGGGQKMMWITWMKDQSERNRHLQRTGYDVVWKVALDQGEQMYAYGRQEEIQRGANDSGNASQTTSPQSDASAENEGESKTERVRKRGSRPGEKLNRVGIITGHKIGSPFYYVWTPGAPPMMEGKIIVHKVNGEEQIHVCDWIHFRVGPKDELEIFTKREEKERFEVTDWEPAPTYFPTQLSPNKQTIEISLPQMIMTSGNTKIQEGELYYEDPDFGWIGDRSFYFQNEVNEQNPIKEGYVIELEGVIRRVKPRSPSDSAWMILNRRVKYRGMDDRAKKDDKTSKKGGGKDDSTIRSNGSSIRGEENGSNGRREERRVRRDHYLRQPTRHAGKGEGDIIESTGFVEGISPSGVDAFVWLIDAAASGVVNGGGRYLKIGDVVYGKFRLQRNGKWGSMGGMVKEGESLLPDLEITVRRDKVFVRTQVIYDKARDQFHNPWFETVFDQDFKMPREKFVDKEVQEVEITKVRNGFNVSKWLK</sequence>
<proteinExistence type="predicted"/>
<feature type="compositionally biased region" description="Basic and acidic residues" evidence="1">
    <location>
        <begin position="442"/>
        <end position="463"/>
    </location>
</feature>
<feature type="compositionally biased region" description="Basic and acidic residues" evidence="1">
    <location>
        <begin position="413"/>
        <end position="433"/>
    </location>
</feature>
<dbReference type="AlphaFoldDB" id="A0AAV5TP87"/>
<name>A0AAV5TP87_9BILA</name>
<feature type="region of interest" description="Disordered" evidence="1">
    <location>
        <begin position="413"/>
        <end position="475"/>
    </location>
</feature>
<accession>A0AAV5TP87</accession>
<evidence type="ECO:0000313" key="2">
    <source>
        <dbReference type="EMBL" id="GMS96053.1"/>
    </source>
</evidence>
<feature type="compositionally biased region" description="Polar residues" evidence="1">
    <location>
        <begin position="194"/>
        <end position="211"/>
    </location>
</feature>
<dbReference type="EMBL" id="BTSX01000004">
    <property type="protein sequence ID" value="GMS96053.1"/>
    <property type="molecule type" value="Genomic_DNA"/>
</dbReference>
<protein>
    <recommendedName>
        <fullName evidence="4">BAH domain-containing protein</fullName>
    </recommendedName>
</protein>
<evidence type="ECO:0008006" key="4">
    <source>
        <dbReference type="Google" id="ProtNLM"/>
    </source>
</evidence>
<reference evidence="2" key="1">
    <citation type="submission" date="2023-10" db="EMBL/GenBank/DDBJ databases">
        <title>Genome assembly of Pristionchus species.</title>
        <authorList>
            <person name="Yoshida K."/>
            <person name="Sommer R.J."/>
        </authorList>
    </citation>
    <scope>NUCLEOTIDE SEQUENCE</scope>
    <source>
        <strain evidence="2">RS0144</strain>
    </source>
</reference>
<feature type="region of interest" description="Disordered" evidence="1">
    <location>
        <begin position="192"/>
        <end position="238"/>
    </location>
</feature>
<organism evidence="2 3">
    <name type="scientific">Pristionchus entomophagus</name>
    <dbReference type="NCBI Taxonomy" id="358040"/>
    <lineage>
        <taxon>Eukaryota</taxon>
        <taxon>Metazoa</taxon>
        <taxon>Ecdysozoa</taxon>
        <taxon>Nematoda</taxon>
        <taxon>Chromadorea</taxon>
        <taxon>Rhabditida</taxon>
        <taxon>Rhabditina</taxon>
        <taxon>Diplogasteromorpha</taxon>
        <taxon>Diplogasteroidea</taxon>
        <taxon>Neodiplogasteridae</taxon>
        <taxon>Pristionchus</taxon>
    </lineage>
</organism>
<evidence type="ECO:0000313" key="3">
    <source>
        <dbReference type="Proteomes" id="UP001432027"/>
    </source>
</evidence>